<accession>A0A9J6ZQ90</accession>
<dbReference type="InterPro" id="IPR028583">
    <property type="entry name" value="Man_Glc_phosphorylase"/>
</dbReference>
<comment type="function">
    <text evidence="4">Converts 4-O-beta-D-mannopyranosyl-D-glucopyranose (Man-Glc) to mannose 1-phosphate (Man1P) and glucose.</text>
</comment>
<proteinExistence type="inferred from homology"/>
<evidence type="ECO:0000313" key="5">
    <source>
        <dbReference type="EMBL" id="URW79432.1"/>
    </source>
</evidence>
<dbReference type="PIRSF" id="PIRSF016202">
    <property type="entry name" value="PH1107"/>
    <property type="match status" value="1"/>
</dbReference>
<gene>
    <name evidence="5" type="ORF">M9189_11260</name>
</gene>
<dbReference type="Proteomes" id="UP001056426">
    <property type="component" value="Chromosome"/>
</dbReference>
<comment type="similarity">
    <text evidence="3 4">Belongs to the glycosyl hydrolase 130 family.</text>
</comment>
<dbReference type="EMBL" id="CP098400">
    <property type="protein sequence ID" value="URW79432.1"/>
    <property type="molecule type" value="Genomic_DNA"/>
</dbReference>
<name>A0A9J6ZQ90_9BACT</name>
<dbReference type="GO" id="GO:0005975">
    <property type="term" value="P:carbohydrate metabolic process"/>
    <property type="evidence" value="ECO:0007669"/>
    <property type="project" value="UniProtKB-UniRule"/>
</dbReference>
<dbReference type="AlphaFoldDB" id="A0A9J6ZQ90"/>
<dbReference type="EC" id="2.4.1.281" evidence="4"/>
<dbReference type="HAMAP" id="MF_00928">
    <property type="entry name" value="Man_Glc_phosphorylase"/>
    <property type="match status" value="1"/>
</dbReference>
<dbReference type="GO" id="GO:0071555">
    <property type="term" value="P:cell wall organization"/>
    <property type="evidence" value="ECO:0007669"/>
    <property type="project" value="UniProtKB-KW"/>
</dbReference>
<keyword evidence="2 4" id="KW-0808">Transferase</keyword>
<evidence type="ECO:0000256" key="4">
    <source>
        <dbReference type="HAMAP-Rule" id="MF_00928"/>
    </source>
</evidence>
<dbReference type="InterPro" id="IPR023296">
    <property type="entry name" value="Glyco_hydro_beta-prop_sf"/>
</dbReference>
<keyword evidence="5" id="KW-0378">Hydrolase</keyword>
<dbReference type="SUPFAM" id="SSF75005">
    <property type="entry name" value="Arabinanase/levansucrase/invertase"/>
    <property type="match status" value="1"/>
</dbReference>
<reference evidence="5" key="2">
    <citation type="submission" date="2022-06" db="EMBL/GenBank/DDBJ databases">
        <title>Xiashengella guii gen. nov. sp. nov., a bacterium isolated form anaerobic digestion tank.</title>
        <authorList>
            <person name="Huang H."/>
        </authorList>
    </citation>
    <scope>NUCLEOTIDE SEQUENCE</scope>
    <source>
        <strain evidence="5">Ai-910</strain>
    </source>
</reference>
<dbReference type="GO" id="GO:0016758">
    <property type="term" value="F:hexosyltransferase activity"/>
    <property type="evidence" value="ECO:0007669"/>
    <property type="project" value="UniProtKB-UniRule"/>
</dbReference>
<keyword evidence="1 4" id="KW-0328">Glycosyltransferase</keyword>
<keyword evidence="4" id="KW-0119">Carbohydrate metabolism</keyword>
<evidence type="ECO:0000256" key="3">
    <source>
        <dbReference type="ARBA" id="ARBA00024356"/>
    </source>
</evidence>
<dbReference type="Gene3D" id="2.115.10.20">
    <property type="entry name" value="Glycosyl hydrolase domain, family 43"/>
    <property type="match status" value="1"/>
</dbReference>
<evidence type="ECO:0000256" key="2">
    <source>
        <dbReference type="ARBA" id="ARBA00022679"/>
    </source>
</evidence>
<dbReference type="PANTHER" id="PTHR34106">
    <property type="entry name" value="GLYCOSIDASE"/>
    <property type="match status" value="1"/>
</dbReference>
<dbReference type="KEGG" id="alkq:M9189_11260"/>
<dbReference type="PANTHER" id="PTHR34106:SF1">
    <property type="entry name" value="1,4-BETA-MANNOSYL-N-ACETYLGLUCOSAMINE PHOSPHORYLASE"/>
    <property type="match status" value="1"/>
</dbReference>
<comment type="catalytic activity">
    <reaction evidence="4">
        <text>beta-D-mannosyl-(1-&gt;4)-D-glucose + phosphate = alpha-D-mannose 1-phosphate + D-glucose</text>
        <dbReference type="Rhea" id="RHEA:32531"/>
        <dbReference type="ChEBI" id="CHEBI:4167"/>
        <dbReference type="ChEBI" id="CHEBI:43474"/>
        <dbReference type="ChEBI" id="CHEBI:58409"/>
        <dbReference type="ChEBI" id="CHEBI:64351"/>
        <dbReference type="EC" id="2.4.1.281"/>
    </reaction>
</comment>
<dbReference type="GO" id="GO:0016798">
    <property type="term" value="F:hydrolase activity, acting on glycosyl bonds"/>
    <property type="evidence" value="ECO:0007669"/>
    <property type="project" value="UniProtKB-KW"/>
</dbReference>
<dbReference type="InterPro" id="IPR007184">
    <property type="entry name" value="Mannoside_phosphorylase"/>
</dbReference>
<evidence type="ECO:0000313" key="6">
    <source>
        <dbReference type="Proteomes" id="UP001056426"/>
    </source>
</evidence>
<reference evidence="5" key="1">
    <citation type="submission" date="2022-05" db="EMBL/GenBank/DDBJ databases">
        <authorList>
            <person name="Sun X."/>
        </authorList>
    </citation>
    <scope>NUCLEOTIDE SEQUENCE</scope>
    <source>
        <strain evidence="5">Ai-910</strain>
    </source>
</reference>
<sequence>MQNQTFEQRLKQIRTAHESLLQRPNQVLFSSNGIYQRCVNPVVTRDHIPLHWRYDLNPQRNPHLMERIGYNATFNAGAIKWGDKYLLAVRVEGNDRKSFFAIAESPNGIDNFRFWDRPLTLPETDEPDTNVYDMRLTKHDDGWVYGVFCTERKDPNAPDGDTSSAVAAAGIARSKDLITWERLPDLVSTAGQQRNVVLFPHLVDGQYAFYTRPQDGFIDTGKGGGIGFGLCANIEKPEVKEELIVDPKTYHTIYEVKNGLGPAPIRTDKGWLQLAHGVRNTAAGLRYTLYLFMTDLEKPWVVTHKPAGHFIAPQGWERVGDVSNVVFSNGWIADDDGRVLIYYAASDTRMHVALSSIDQLVDYCINTPQDELRSAASVQRINRLIDQNKAQ</sequence>
<organism evidence="5 6">
    <name type="scientific">Xiashengella succiniciproducens</name>
    <dbReference type="NCBI Taxonomy" id="2949635"/>
    <lineage>
        <taxon>Bacteria</taxon>
        <taxon>Pseudomonadati</taxon>
        <taxon>Bacteroidota</taxon>
        <taxon>Bacteroidia</taxon>
        <taxon>Marinilabiliales</taxon>
        <taxon>Marinilabiliaceae</taxon>
        <taxon>Xiashengella</taxon>
    </lineage>
</organism>
<evidence type="ECO:0000256" key="1">
    <source>
        <dbReference type="ARBA" id="ARBA00022676"/>
    </source>
</evidence>
<keyword evidence="5" id="KW-0326">Glycosidase</keyword>
<keyword evidence="4" id="KW-0961">Cell wall biogenesis/degradation</keyword>
<dbReference type="RefSeq" id="WP_250723312.1">
    <property type="nucleotide sequence ID" value="NZ_CP098400.1"/>
</dbReference>
<dbReference type="Pfam" id="PF04041">
    <property type="entry name" value="Glyco_hydro_130"/>
    <property type="match status" value="1"/>
</dbReference>
<protein>
    <recommendedName>
        <fullName evidence="4">4-O-beta-D-mannosyl-D-glucose phosphorylase</fullName>
        <shortName evidence="4">MGP</shortName>
        <shortName evidence="4">Mannosylglucose phosphorylase</shortName>
        <ecNumber evidence="4">2.4.1.281</ecNumber>
    </recommendedName>
</protein>
<keyword evidence="6" id="KW-1185">Reference proteome</keyword>